<dbReference type="InParanoid" id="A0A5Q0BJV8"/>
<dbReference type="PROSITE" id="PS50404">
    <property type="entry name" value="GST_NTER"/>
    <property type="match status" value="1"/>
</dbReference>
<dbReference type="SFLD" id="SFLDS00019">
    <property type="entry name" value="Glutathione_Transferase_(cytos"/>
    <property type="match status" value="1"/>
</dbReference>
<dbReference type="PANTHER" id="PTHR44051:SF8">
    <property type="entry name" value="GLUTATHIONE S-TRANSFERASE GSTA"/>
    <property type="match status" value="1"/>
</dbReference>
<dbReference type="Gene3D" id="1.20.1050.10">
    <property type="match status" value="1"/>
</dbReference>
<reference evidence="2 3" key="1">
    <citation type="submission" date="2019-09" db="EMBL/GenBank/DDBJ databases">
        <title>Ecophysiology of the spiral-shaped methanotroph Methylospira mobilis as revealed by the complete genome sequence.</title>
        <authorList>
            <person name="Oshkin I.Y."/>
            <person name="Dedysh S.N."/>
            <person name="Miroshnikov K."/>
            <person name="Danilova O.V."/>
            <person name="Hakobyan A."/>
            <person name="Liesack W."/>
        </authorList>
    </citation>
    <scope>NUCLEOTIDE SEQUENCE [LARGE SCALE GENOMIC DNA]</scope>
    <source>
        <strain evidence="2 3">Shm1</strain>
    </source>
</reference>
<protein>
    <submittedName>
        <fullName evidence="2">Glutathione S-transferase</fullName>
    </submittedName>
</protein>
<dbReference type="SFLD" id="SFLDG00358">
    <property type="entry name" value="Main_(cytGST)"/>
    <property type="match status" value="1"/>
</dbReference>
<organism evidence="2 3">
    <name type="scientific">Candidatus Methylospira mobilis</name>
    <dbReference type="NCBI Taxonomy" id="1808979"/>
    <lineage>
        <taxon>Bacteria</taxon>
        <taxon>Pseudomonadati</taxon>
        <taxon>Pseudomonadota</taxon>
        <taxon>Gammaproteobacteria</taxon>
        <taxon>Methylococcales</taxon>
        <taxon>Methylococcaceae</taxon>
        <taxon>Candidatus Methylospira</taxon>
    </lineage>
</organism>
<dbReference type="Gene3D" id="3.40.30.10">
    <property type="entry name" value="Glutaredoxin"/>
    <property type="match status" value="1"/>
</dbReference>
<accession>A0A5Q0BJV8</accession>
<dbReference type="RefSeq" id="WP_153249395.1">
    <property type="nucleotide sequence ID" value="NZ_CP044205.1"/>
</dbReference>
<sequence length="213" mass="23816">MKFYLTPGSCSTGIHILLEELDLVFEAHIVNLLAGDQLKPEYLALNPKATIPTLIRNDGSALTEFQAIAYWLARSYPKARLLPGDADGDARIIELMDYVVGTLHGQGYARIFTTDKFAPSPADFETVKAQGLHIVQQGFSVINEALPEQGYAMDAFSIADAALFYVEFWADKSGIELPDKCQKHYRLMLSRPVVRRVLMEEGYRPEDVQTAFI</sequence>
<dbReference type="OrthoDB" id="8772754at2"/>
<gene>
    <name evidence="2" type="ORF">F6R98_12955</name>
</gene>
<dbReference type="InterPro" id="IPR036282">
    <property type="entry name" value="Glutathione-S-Trfase_C_sf"/>
</dbReference>
<dbReference type="InterPro" id="IPR036249">
    <property type="entry name" value="Thioredoxin-like_sf"/>
</dbReference>
<keyword evidence="2" id="KW-0808">Transferase</keyword>
<dbReference type="SUPFAM" id="SSF52833">
    <property type="entry name" value="Thioredoxin-like"/>
    <property type="match status" value="1"/>
</dbReference>
<name>A0A5Q0BJV8_9GAMM</name>
<dbReference type="SUPFAM" id="SSF47616">
    <property type="entry name" value="GST C-terminal domain-like"/>
    <property type="match status" value="1"/>
</dbReference>
<evidence type="ECO:0000313" key="3">
    <source>
        <dbReference type="Proteomes" id="UP000325755"/>
    </source>
</evidence>
<dbReference type="GO" id="GO:0016740">
    <property type="term" value="F:transferase activity"/>
    <property type="evidence" value="ECO:0007669"/>
    <property type="project" value="UniProtKB-KW"/>
</dbReference>
<proteinExistence type="predicted"/>
<dbReference type="PANTHER" id="PTHR44051">
    <property type="entry name" value="GLUTATHIONE S-TRANSFERASE-RELATED"/>
    <property type="match status" value="1"/>
</dbReference>
<dbReference type="AlphaFoldDB" id="A0A5Q0BJV8"/>
<dbReference type="CDD" id="cd03057">
    <property type="entry name" value="GST_N_Beta"/>
    <property type="match status" value="1"/>
</dbReference>
<dbReference type="Proteomes" id="UP000325755">
    <property type="component" value="Chromosome"/>
</dbReference>
<dbReference type="KEGG" id="mmob:F6R98_12955"/>
<dbReference type="InterPro" id="IPR004045">
    <property type="entry name" value="Glutathione_S-Trfase_N"/>
</dbReference>
<evidence type="ECO:0000313" key="2">
    <source>
        <dbReference type="EMBL" id="QFY43412.1"/>
    </source>
</evidence>
<keyword evidence="3" id="KW-1185">Reference proteome</keyword>
<dbReference type="EMBL" id="CP044205">
    <property type="protein sequence ID" value="QFY43412.1"/>
    <property type="molecule type" value="Genomic_DNA"/>
</dbReference>
<dbReference type="Pfam" id="PF13409">
    <property type="entry name" value="GST_N_2"/>
    <property type="match status" value="1"/>
</dbReference>
<evidence type="ECO:0000259" key="1">
    <source>
        <dbReference type="PROSITE" id="PS50404"/>
    </source>
</evidence>
<feature type="domain" description="GST N-terminal" evidence="1">
    <location>
        <begin position="1"/>
        <end position="80"/>
    </location>
</feature>
<dbReference type="InterPro" id="IPR040079">
    <property type="entry name" value="Glutathione_S-Trfase"/>
</dbReference>